<dbReference type="OrthoDB" id="434783at2759"/>
<feature type="compositionally biased region" description="Low complexity" evidence="5">
    <location>
        <begin position="252"/>
        <end position="268"/>
    </location>
</feature>
<gene>
    <name evidence="7" type="ORF">CEUTPL_LOCUS977</name>
</gene>
<sequence length="818" mass="93541">MSQGDGGICAACNQAITRRHYSILCFLCDKWNHNKCVDLSVPQLKFYESELKKPDGDRWSCLSCLRETVQKSQTARKSIGGVQNKSGIPPVSSASMTLEDIMHNLNCMELANKDLLDMYNKQLEVNNLLRSEMDNLSSRLTTAETALRDLNRNPPMEANNLNIARNIEDRANCPNSVTDNHTTKKCFVNFDEEQHKIQTSSMVKKLASTTENNEGLVPDLEDDQSINSDTDSRSSSKNPYSSDDSIRDPDYESSSSSSSSDSESENNNVGPGNMHNLEDTEADPQKKAKKRKSCPENWRTNILKWLRNSGKSYVSCGKKHQQVAERKKGPPCNDTKCRLKCSLKILGDIREAIFTDYWNLGDLEKQRCFLMANMEQINPKYRYVRDGSYRKPNHAFYFTVGGKKHRVCKLFFRTTLAMRGKHGKHTRVDEEIKDDVRNHIDSIPRKESHYSREGTSREFIDGGKSLADIHRDYVAISKAKERHYANYLMFSRIFNTEYNISFFIPKKDQCEDCIAYFNASEEDKVTLKEKYDTHLREKELSRQEKQNDKKNNDDNTIIAVYLQAVLQCPRGDVSSFYYTSKLNVFNFSIYEMKTNTGRCFVWDDSEANRGVCEIGTCVFKYLQNLETYATEDKKLDVIFYSDNCCGQQKNRFMFGMYSYAVQNLSFINSITHKFLIKGHTQNGGGSMHSVIEKQIKKALKSGSIYVPQQYITLMRTAKKSGQPYIVTETQSFVKNPGDTDNVIDRFSNDIDTNFPDQINNPESIELINELQNIPTKSPENVPIIPNPELPSTSRVNIIENIQIRPPINNKDLSSIGTR</sequence>
<name>A0A9N9MCE9_9CUCU</name>
<dbReference type="InterPro" id="IPR011011">
    <property type="entry name" value="Znf_FYVE_PHD"/>
</dbReference>
<reference evidence="7" key="1">
    <citation type="submission" date="2022-01" db="EMBL/GenBank/DDBJ databases">
        <authorList>
            <person name="King R."/>
        </authorList>
    </citation>
    <scope>NUCLEOTIDE SEQUENCE</scope>
</reference>
<dbReference type="SUPFAM" id="SSF57903">
    <property type="entry name" value="FYVE/PHD zinc finger"/>
    <property type="match status" value="1"/>
</dbReference>
<keyword evidence="1" id="KW-0479">Metal-binding</keyword>
<keyword evidence="8" id="KW-1185">Reference proteome</keyword>
<dbReference type="PANTHER" id="PTHR10773:SF19">
    <property type="match status" value="1"/>
</dbReference>
<keyword evidence="4" id="KW-0175">Coiled coil</keyword>
<dbReference type="InterPro" id="IPR057191">
    <property type="entry name" value="DUF7869"/>
</dbReference>
<dbReference type="EMBL" id="OU892277">
    <property type="protein sequence ID" value="CAG9760241.1"/>
    <property type="molecule type" value="Genomic_DNA"/>
</dbReference>
<protein>
    <recommendedName>
        <fullName evidence="6">Zinc finger PHD-type domain-containing protein</fullName>
    </recommendedName>
</protein>
<feature type="compositionally biased region" description="Low complexity" evidence="5">
    <location>
        <begin position="225"/>
        <end position="243"/>
    </location>
</feature>
<evidence type="ECO:0000256" key="5">
    <source>
        <dbReference type="SAM" id="MobiDB-lite"/>
    </source>
</evidence>
<evidence type="ECO:0000313" key="7">
    <source>
        <dbReference type="EMBL" id="CAG9760241.1"/>
    </source>
</evidence>
<accession>A0A9N9MCE9</accession>
<feature type="compositionally biased region" description="Polar residues" evidence="5">
    <location>
        <begin position="201"/>
        <end position="213"/>
    </location>
</feature>
<dbReference type="Gene3D" id="3.30.40.10">
    <property type="entry name" value="Zinc/RING finger domain, C3HC4 (zinc finger)"/>
    <property type="match status" value="1"/>
</dbReference>
<dbReference type="PANTHER" id="PTHR10773">
    <property type="entry name" value="DNA-DIRECTED RNA POLYMERASES I, II, AND III SUBUNIT RPABC2"/>
    <property type="match status" value="1"/>
</dbReference>
<evidence type="ECO:0000256" key="3">
    <source>
        <dbReference type="ARBA" id="ARBA00022833"/>
    </source>
</evidence>
<dbReference type="Pfam" id="PF25273">
    <property type="entry name" value="DUF7869"/>
    <property type="match status" value="1"/>
</dbReference>
<evidence type="ECO:0000313" key="8">
    <source>
        <dbReference type="Proteomes" id="UP001152799"/>
    </source>
</evidence>
<organism evidence="7 8">
    <name type="scientific">Ceutorhynchus assimilis</name>
    <name type="common">cabbage seed weevil</name>
    <dbReference type="NCBI Taxonomy" id="467358"/>
    <lineage>
        <taxon>Eukaryota</taxon>
        <taxon>Metazoa</taxon>
        <taxon>Ecdysozoa</taxon>
        <taxon>Arthropoda</taxon>
        <taxon>Hexapoda</taxon>
        <taxon>Insecta</taxon>
        <taxon>Pterygota</taxon>
        <taxon>Neoptera</taxon>
        <taxon>Endopterygota</taxon>
        <taxon>Coleoptera</taxon>
        <taxon>Polyphaga</taxon>
        <taxon>Cucujiformia</taxon>
        <taxon>Curculionidae</taxon>
        <taxon>Ceutorhynchinae</taxon>
        <taxon>Ceutorhynchus</taxon>
    </lineage>
</organism>
<keyword evidence="3" id="KW-0862">Zinc</keyword>
<keyword evidence="2" id="KW-0863">Zinc-finger</keyword>
<dbReference type="InterPro" id="IPR001965">
    <property type="entry name" value="Znf_PHD"/>
</dbReference>
<dbReference type="SMART" id="SM00249">
    <property type="entry name" value="PHD"/>
    <property type="match status" value="1"/>
</dbReference>
<evidence type="ECO:0000256" key="2">
    <source>
        <dbReference type="ARBA" id="ARBA00022771"/>
    </source>
</evidence>
<feature type="coiled-coil region" evidence="4">
    <location>
        <begin position="126"/>
        <end position="153"/>
    </location>
</feature>
<dbReference type="AlphaFoldDB" id="A0A9N9MCE9"/>
<dbReference type="InterPro" id="IPR013083">
    <property type="entry name" value="Znf_RING/FYVE/PHD"/>
</dbReference>
<feature type="domain" description="Zinc finger PHD-type" evidence="6">
    <location>
        <begin position="8"/>
        <end position="65"/>
    </location>
</feature>
<evidence type="ECO:0000259" key="6">
    <source>
        <dbReference type="SMART" id="SM00249"/>
    </source>
</evidence>
<evidence type="ECO:0000256" key="4">
    <source>
        <dbReference type="SAM" id="Coils"/>
    </source>
</evidence>
<feature type="region of interest" description="Disordered" evidence="5">
    <location>
        <begin position="201"/>
        <end position="294"/>
    </location>
</feature>
<dbReference type="GO" id="GO:0008270">
    <property type="term" value="F:zinc ion binding"/>
    <property type="evidence" value="ECO:0007669"/>
    <property type="project" value="UniProtKB-KW"/>
</dbReference>
<evidence type="ECO:0000256" key="1">
    <source>
        <dbReference type="ARBA" id="ARBA00022723"/>
    </source>
</evidence>
<proteinExistence type="predicted"/>
<dbReference type="Proteomes" id="UP001152799">
    <property type="component" value="Chromosome 1"/>
</dbReference>